<evidence type="ECO:0000256" key="1">
    <source>
        <dbReference type="SAM" id="SignalP"/>
    </source>
</evidence>
<reference evidence="2 3" key="1">
    <citation type="submission" date="2024-11" db="EMBL/GenBank/DDBJ databases">
        <title>Adaptive evolution of stress response genes in parasites aligns with host niche diversity.</title>
        <authorList>
            <person name="Hahn C."/>
            <person name="Resl P."/>
        </authorList>
    </citation>
    <scope>NUCLEOTIDE SEQUENCE [LARGE SCALE GENOMIC DNA]</scope>
    <source>
        <strain evidence="2">EGGRZ-B1_66</strain>
        <tissue evidence="2">Body</tissue>
    </source>
</reference>
<evidence type="ECO:0000313" key="3">
    <source>
        <dbReference type="Proteomes" id="UP001626550"/>
    </source>
</evidence>
<evidence type="ECO:0000313" key="2">
    <source>
        <dbReference type="EMBL" id="KAL3312972.1"/>
    </source>
</evidence>
<gene>
    <name evidence="2" type="ORF">Ciccas_008429</name>
</gene>
<sequence length="240" mass="27424">MLHEFRSVILFLTVIGLCGSQWTVGFRNYEFGKVFHWLYSDNPYPHDWPCILISMDGSLFFEEQAIIQAESKLEDGVVRAGYCNYTHPANLTIQMPISYYENESDSLGKAASLHLYFKFCLAEDLVEMEEEWATVSPTPGLWIGYFALANMSISLADTQLYLTSFPDEENHPLVVNHRYLLVASMGGAFFCPIEFKPIVFSSVDRNLTATLHLRQITMQTYIDQWIPGPEISFNQSMDGK</sequence>
<dbReference type="AlphaFoldDB" id="A0ABD2Q1G4"/>
<feature type="chain" id="PRO_5044767610" evidence="1">
    <location>
        <begin position="21"/>
        <end position="240"/>
    </location>
</feature>
<comment type="caution">
    <text evidence="2">The sequence shown here is derived from an EMBL/GenBank/DDBJ whole genome shotgun (WGS) entry which is preliminary data.</text>
</comment>
<dbReference type="Proteomes" id="UP001626550">
    <property type="component" value="Unassembled WGS sequence"/>
</dbReference>
<organism evidence="2 3">
    <name type="scientific">Cichlidogyrus casuarinus</name>
    <dbReference type="NCBI Taxonomy" id="1844966"/>
    <lineage>
        <taxon>Eukaryota</taxon>
        <taxon>Metazoa</taxon>
        <taxon>Spiralia</taxon>
        <taxon>Lophotrochozoa</taxon>
        <taxon>Platyhelminthes</taxon>
        <taxon>Monogenea</taxon>
        <taxon>Monopisthocotylea</taxon>
        <taxon>Dactylogyridea</taxon>
        <taxon>Ancyrocephalidae</taxon>
        <taxon>Cichlidogyrus</taxon>
    </lineage>
</organism>
<proteinExistence type="predicted"/>
<keyword evidence="1" id="KW-0732">Signal</keyword>
<protein>
    <submittedName>
        <fullName evidence="2">Uncharacterized protein</fullName>
    </submittedName>
</protein>
<accession>A0ABD2Q1G4</accession>
<name>A0ABD2Q1G4_9PLAT</name>
<feature type="signal peptide" evidence="1">
    <location>
        <begin position="1"/>
        <end position="20"/>
    </location>
</feature>
<keyword evidence="3" id="KW-1185">Reference proteome</keyword>
<dbReference type="EMBL" id="JBJKFK010001485">
    <property type="protein sequence ID" value="KAL3312972.1"/>
    <property type="molecule type" value="Genomic_DNA"/>
</dbReference>